<name>A0ACC2B787_DIPCM</name>
<organism evidence="1 2">
    <name type="scientific">Diphasiastrum complanatum</name>
    <name type="common">Issler's clubmoss</name>
    <name type="synonym">Lycopodium complanatum</name>
    <dbReference type="NCBI Taxonomy" id="34168"/>
    <lineage>
        <taxon>Eukaryota</taxon>
        <taxon>Viridiplantae</taxon>
        <taxon>Streptophyta</taxon>
        <taxon>Embryophyta</taxon>
        <taxon>Tracheophyta</taxon>
        <taxon>Lycopodiopsida</taxon>
        <taxon>Lycopodiales</taxon>
        <taxon>Lycopodiaceae</taxon>
        <taxon>Lycopodioideae</taxon>
        <taxon>Diphasiastrum</taxon>
    </lineage>
</organism>
<accession>A0ACC2B787</accession>
<proteinExistence type="predicted"/>
<sequence>MSGGLGDNAASQFALVAGEEPSVTPGKLEEPDHSSSNWYFSRDEIEKHSPSRKDGIDIKKETYFRKSYCTFLQDLGMRLKVPQVTIATAIVFCHRFFLRQSHARNDRHMVATVCMFLAGKVEETPRPLRDVILVSYEIRHKKDPAAVQRIKQKDVYEEQKDLVLVGERLVLTTLGFDLNIHHPYKPLVTAIKKYKVAQHALAQVAWNFVNDGLRTSLCLQFKPHHIAAGAIFLAAKFLKVKLPSDGEKVWWQEFEVTPRQLEEVSNQMLELYEQNKAGPGSRMSDPNGSAGTSVHEKPGMVFPRQSDAVAPLGQDRFSQGANASGIESEKLLHEPKEEVGAATSYEHDASKPTKIAASDGHTSDLTFGSEEKNPPRNSDYFGKEEDVWAGQNTVDDSMEGQPTLISEVREELEPHVLLSKADELEEQTKTEVNKDRVKAALEKRRKTRGEGTDTKFLAPKMDVSDEEELLERELENGVEAAAEAERMKQDQSDSKSKSQQDGDTEVVEAEKLNEEKKDSKMKFQIESSDAAIEADRLKQEEKDRKDKSQQESGVEAVSEKSRKDSKTKNKYRSMNDPLDGKKERGQDPEGSLKRKRSQDEMLSPSDRKWSKSSERTDWSGDLERTKLNERTEQGELRNGHEQVHSPRIERRFQQPQAADKSSSPLRQRDHAAHSQHPRREGAQENKHRHGYNRDHYHHHSHHHQQYRSDDRDRHYHKDRDWQEREQKKPRHSYGK</sequence>
<protein>
    <submittedName>
        <fullName evidence="1">Uncharacterized protein</fullName>
    </submittedName>
</protein>
<evidence type="ECO:0000313" key="1">
    <source>
        <dbReference type="EMBL" id="KAJ7525610.1"/>
    </source>
</evidence>
<gene>
    <name evidence="1" type="ORF">O6H91_17G058700</name>
</gene>
<reference evidence="2" key="1">
    <citation type="journal article" date="2024" name="Proc. Natl. Acad. Sci. U.S.A.">
        <title>Extraordinary preservation of gene collinearity over three hundred million years revealed in homosporous lycophytes.</title>
        <authorList>
            <person name="Li C."/>
            <person name="Wickell D."/>
            <person name="Kuo L.Y."/>
            <person name="Chen X."/>
            <person name="Nie B."/>
            <person name="Liao X."/>
            <person name="Peng D."/>
            <person name="Ji J."/>
            <person name="Jenkins J."/>
            <person name="Williams M."/>
            <person name="Shu S."/>
            <person name="Plott C."/>
            <person name="Barry K."/>
            <person name="Rajasekar S."/>
            <person name="Grimwood J."/>
            <person name="Han X."/>
            <person name="Sun S."/>
            <person name="Hou Z."/>
            <person name="He W."/>
            <person name="Dai G."/>
            <person name="Sun C."/>
            <person name="Schmutz J."/>
            <person name="Leebens-Mack J.H."/>
            <person name="Li F.W."/>
            <person name="Wang L."/>
        </authorList>
    </citation>
    <scope>NUCLEOTIDE SEQUENCE [LARGE SCALE GENOMIC DNA]</scope>
    <source>
        <strain evidence="2">cv. PW_Plant_1</strain>
    </source>
</reference>
<comment type="caution">
    <text evidence="1">The sequence shown here is derived from an EMBL/GenBank/DDBJ whole genome shotgun (WGS) entry which is preliminary data.</text>
</comment>
<dbReference type="EMBL" id="CM055108">
    <property type="protein sequence ID" value="KAJ7525610.1"/>
    <property type="molecule type" value="Genomic_DNA"/>
</dbReference>
<keyword evidence="2" id="KW-1185">Reference proteome</keyword>
<dbReference type="Proteomes" id="UP001162992">
    <property type="component" value="Chromosome 17"/>
</dbReference>
<evidence type="ECO:0000313" key="2">
    <source>
        <dbReference type="Proteomes" id="UP001162992"/>
    </source>
</evidence>